<dbReference type="InterPro" id="IPR023494">
    <property type="entry name" value="Cyt_c_bgen_Ccs1/CcsB/ResB"/>
</dbReference>
<evidence type="ECO:0000256" key="5">
    <source>
        <dbReference type="ARBA" id="ARBA00023136"/>
    </source>
</evidence>
<feature type="region of interest" description="Disordered" evidence="6">
    <location>
        <begin position="1"/>
        <end position="25"/>
    </location>
</feature>
<evidence type="ECO:0000313" key="10">
    <source>
        <dbReference type="Proteomes" id="UP000289260"/>
    </source>
</evidence>
<organism evidence="9 10">
    <name type="scientific">Leucobacter triazinivorans</name>
    <dbReference type="NCBI Taxonomy" id="1784719"/>
    <lineage>
        <taxon>Bacteria</taxon>
        <taxon>Bacillati</taxon>
        <taxon>Actinomycetota</taxon>
        <taxon>Actinomycetes</taxon>
        <taxon>Micrococcales</taxon>
        <taxon>Microbacteriaceae</taxon>
        <taxon>Leucobacter</taxon>
    </lineage>
</organism>
<feature type="domain" description="ResB-like" evidence="8">
    <location>
        <begin position="47"/>
        <end position="547"/>
    </location>
</feature>
<keyword evidence="5 7" id="KW-0472">Membrane</keyword>
<dbReference type="AlphaFoldDB" id="A0A4P6KIZ4"/>
<dbReference type="InterPro" id="IPR007816">
    <property type="entry name" value="ResB-like_domain"/>
</dbReference>
<dbReference type="GO" id="GO:0016020">
    <property type="term" value="C:membrane"/>
    <property type="evidence" value="ECO:0007669"/>
    <property type="project" value="UniProtKB-SubCell"/>
</dbReference>
<evidence type="ECO:0000256" key="2">
    <source>
        <dbReference type="ARBA" id="ARBA00022692"/>
    </source>
</evidence>
<keyword evidence="3" id="KW-0201">Cytochrome c-type biogenesis</keyword>
<dbReference type="Pfam" id="PF05140">
    <property type="entry name" value="ResB"/>
    <property type="match status" value="1"/>
</dbReference>
<protein>
    <submittedName>
        <fullName evidence="9">Cytochrome c biogenesis protein ResB</fullName>
    </submittedName>
</protein>
<evidence type="ECO:0000256" key="3">
    <source>
        <dbReference type="ARBA" id="ARBA00022748"/>
    </source>
</evidence>
<dbReference type="Proteomes" id="UP000289260">
    <property type="component" value="Chromosome"/>
</dbReference>
<dbReference type="OrthoDB" id="3949537at2"/>
<evidence type="ECO:0000259" key="8">
    <source>
        <dbReference type="Pfam" id="PF05140"/>
    </source>
</evidence>
<evidence type="ECO:0000256" key="7">
    <source>
        <dbReference type="SAM" id="Phobius"/>
    </source>
</evidence>
<dbReference type="PANTHER" id="PTHR31566:SF0">
    <property type="entry name" value="CYTOCHROME C BIOGENESIS PROTEIN CCS1, CHLOROPLASTIC"/>
    <property type="match status" value="1"/>
</dbReference>
<evidence type="ECO:0000313" key="9">
    <source>
        <dbReference type="EMBL" id="QBE49564.1"/>
    </source>
</evidence>
<feature type="transmembrane region" description="Helical" evidence="7">
    <location>
        <begin position="487"/>
        <end position="508"/>
    </location>
</feature>
<evidence type="ECO:0000256" key="1">
    <source>
        <dbReference type="ARBA" id="ARBA00004141"/>
    </source>
</evidence>
<keyword evidence="2 7" id="KW-0812">Transmembrane</keyword>
<dbReference type="EMBL" id="CP035806">
    <property type="protein sequence ID" value="QBE49564.1"/>
    <property type="molecule type" value="Genomic_DNA"/>
</dbReference>
<reference evidence="9 10" key="1">
    <citation type="submission" date="2019-02" db="EMBL/GenBank/DDBJ databases">
        <authorList>
            <person name="Sun L."/>
            <person name="Pan D."/>
            <person name="Wu X."/>
        </authorList>
    </citation>
    <scope>NUCLEOTIDE SEQUENCE [LARGE SCALE GENOMIC DNA]</scope>
    <source>
        <strain evidence="9 10">JW-1</strain>
    </source>
</reference>
<sequence>MSNSRSDNDTLPARPSDHIDSVERTPGTGGLGWRGWLRWGWRQLTSMRTALMLLLFMAVAAIPGSLFPQRQADPNGVVKYYDDNPELASALDTMQLFDVYSSAWFSAIYLLLFVSLIGCIIPRIKHHANALRAKAPRTPARLQRMAAHFTHELHLVVDDTSEADIEQAVAIAEHELRRRGYRTARYDSAKVWSVSAERGYLRETGNLVFHSALVGILVTVLLSTGLNYTGDRVIVQGTTFVNTESAYSSFSPGRYFDRTSLTPYALSLDGFDVEYVDPGRPGAGQAGSFAAHLSIREPGDDDSRAETVRVNAPIEVNGDRIYLLGNGYAPMITIRNAAGDIVYQEPQPFLPQDSAMTSLGVIKVPDGLPEQVGLIGFLYPTQSTLESGAYYSVFPDLINPLMTFNVFTGDLGIDDGTPRSVYQLDTQSMTQLTGGDTGVDSIELAPGQTADLPNGMGTITFEDLTVTEGAEEPVKRFVSLQIQRDTGATWVLIFSILATVGLVTGLLVPRRRLWVKATFTEPVVGERKVRIEYAGLARGEDPGLVRAVEQFRDSHLSAIAEQLPPPHFKKGTP</sequence>
<dbReference type="GO" id="GO:0017004">
    <property type="term" value="P:cytochrome complex assembly"/>
    <property type="evidence" value="ECO:0007669"/>
    <property type="project" value="UniProtKB-KW"/>
</dbReference>
<evidence type="ECO:0000256" key="4">
    <source>
        <dbReference type="ARBA" id="ARBA00022989"/>
    </source>
</evidence>
<feature type="transmembrane region" description="Helical" evidence="7">
    <location>
        <begin position="103"/>
        <end position="124"/>
    </location>
</feature>
<dbReference type="PANTHER" id="PTHR31566">
    <property type="entry name" value="CYTOCHROME C BIOGENESIS PROTEIN CCS1, CHLOROPLASTIC"/>
    <property type="match status" value="1"/>
</dbReference>
<evidence type="ECO:0000256" key="6">
    <source>
        <dbReference type="SAM" id="MobiDB-lite"/>
    </source>
</evidence>
<keyword evidence="10" id="KW-1185">Reference proteome</keyword>
<comment type="subcellular location">
    <subcellularLocation>
        <location evidence="1">Membrane</location>
        <topology evidence="1">Multi-pass membrane protein</topology>
    </subcellularLocation>
</comment>
<proteinExistence type="predicted"/>
<keyword evidence="4 7" id="KW-1133">Transmembrane helix</keyword>
<dbReference type="RefSeq" id="WP_130110691.1">
    <property type="nucleotide sequence ID" value="NZ_CP035806.1"/>
</dbReference>
<gene>
    <name evidence="9" type="ORF">EVS81_12620</name>
</gene>
<name>A0A4P6KIZ4_9MICO</name>
<accession>A0A4P6KIZ4</accession>
<dbReference type="KEGG" id="ltr:EVS81_12620"/>
<feature type="transmembrane region" description="Helical" evidence="7">
    <location>
        <begin position="50"/>
        <end position="67"/>
    </location>
</feature>
<feature type="transmembrane region" description="Helical" evidence="7">
    <location>
        <begin position="207"/>
        <end position="226"/>
    </location>
</feature>